<keyword evidence="2" id="KW-1185">Reference proteome</keyword>
<protein>
    <submittedName>
        <fullName evidence="1">Disulfide oxidoreductase</fullName>
    </submittedName>
</protein>
<accession>A0A1L3MNA5</accession>
<evidence type="ECO:0000313" key="2">
    <source>
        <dbReference type="Proteomes" id="UP000181936"/>
    </source>
</evidence>
<dbReference type="Gene3D" id="3.40.30.30">
    <property type="entry name" value="Hypothetical protein sa0798"/>
    <property type="match status" value="1"/>
</dbReference>
<dbReference type="KEGG" id="bwh:A9C19_03015"/>
<gene>
    <name evidence="1" type="ORF">A9C19_03015</name>
</gene>
<dbReference type="Proteomes" id="UP000181936">
    <property type="component" value="Chromosome"/>
</dbReference>
<dbReference type="InterPro" id="IPR038218">
    <property type="entry name" value="YuzD-like_sp"/>
</dbReference>
<organism evidence="1 2">
    <name type="scientific">Bacillus weihaiensis</name>
    <dbReference type="NCBI Taxonomy" id="1547283"/>
    <lineage>
        <taxon>Bacteria</taxon>
        <taxon>Bacillati</taxon>
        <taxon>Bacillota</taxon>
        <taxon>Bacilli</taxon>
        <taxon>Bacillales</taxon>
        <taxon>Bacillaceae</taxon>
        <taxon>Bacillus</taxon>
    </lineage>
</organism>
<sequence>MKKNRLWVKRVKNVEINVYGAEVLCPSCVNLPSAKETYEWLEAALSRKYEGQAFHITYIDIHQPQENQEKQEMADKILADEFFYPLVVIEGEVVGEGSPRLKKIYEVMEKHGYISVIS</sequence>
<dbReference type="PIRSF" id="PIRSF010603">
    <property type="entry name" value="UCP010603"/>
    <property type="match status" value="1"/>
</dbReference>
<dbReference type="Pfam" id="PF07315">
    <property type="entry name" value="DUF1462"/>
    <property type="match status" value="1"/>
</dbReference>
<evidence type="ECO:0000313" key="1">
    <source>
        <dbReference type="EMBL" id="APH03811.1"/>
    </source>
</evidence>
<reference evidence="1 2" key="1">
    <citation type="journal article" date="2016" name="Sci. Rep.">
        <title>Complete genome sequence and transcriptomic analysis of a novel marine strain Bacillus weihaiensis reveals the mechanism of brown algae degradation.</title>
        <authorList>
            <person name="Zhu Y."/>
            <person name="Chen P."/>
            <person name="Bao Y."/>
            <person name="Men Y."/>
            <person name="Zeng Y."/>
            <person name="Yang J."/>
            <person name="Sun J."/>
            <person name="Sun Y."/>
        </authorList>
    </citation>
    <scope>NUCLEOTIDE SEQUENCE [LARGE SCALE GENOMIC DNA]</scope>
    <source>
        <strain evidence="1 2">Alg07</strain>
    </source>
</reference>
<proteinExistence type="predicted"/>
<dbReference type="InterPro" id="IPR036249">
    <property type="entry name" value="Thioredoxin-like_sf"/>
</dbReference>
<dbReference type="SUPFAM" id="SSF52833">
    <property type="entry name" value="Thioredoxin-like"/>
    <property type="match status" value="1"/>
</dbReference>
<name>A0A1L3MNA5_9BACI</name>
<dbReference type="OrthoDB" id="2389679at2"/>
<dbReference type="EMBL" id="CP016020">
    <property type="protein sequence ID" value="APH03811.1"/>
    <property type="molecule type" value="Genomic_DNA"/>
</dbReference>
<dbReference type="InterPro" id="IPR009190">
    <property type="entry name" value="DUF1462"/>
</dbReference>
<dbReference type="AlphaFoldDB" id="A0A1L3MNA5"/>
<dbReference type="STRING" id="1547283.A9C19_03015"/>